<proteinExistence type="predicted"/>
<reference evidence="3" key="1">
    <citation type="submission" date="2018-07" db="EMBL/GenBank/DDBJ databases">
        <title>Giant CbK-like Caulobacter bacteriophages have genetically divergent genomes.</title>
        <authorList>
            <person name="Wilson K.M."/>
            <person name="Ely B."/>
        </authorList>
    </citation>
    <scope>NUCLEOTIDE SEQUENCE [LARGE SCALE GENOMIC DNA]</scope>
</reference>
<protein>
    <submittedName>
        <fullName evidence="2">Uncharacterized protein</fullName>
    </submittedName>
</protein>
<sequence>MRLPIPPSLSEDREQGSNLHFALPKYPCTTPPSTLRLMTWRG</sequence>
<organism evidence="2 3">
    <name type="scientific">Caulobacter phage CcrPW</name>
    <dbReference type="NCBI Taxonomy" id="2283271"/>
    <lineage>
        <taxon>Viruses</taxon>
        <taxon>Duplodnaviria</taxon>
        <taxon>Heunggongvirae</taxon>
        <taxon>Uroviricota</taxon>
        <taxon>Caudoviricetes</taxon>
        <taxon>Jeanschmidtviridae</taxon>
        <taxon>Colossusvirus</taxon>
        <taxon>Colossusvirus PW</taxon>
    </lineage>
</organism>
<evidence type="ECO:0000256" key="1">
    <source>
        <dbReference type="SAM" id="MobiDB-lite"/>
    </source>
</evidence>
<dbReference type="EMBL" id="MH588545">
    <property type="protein sequence ID" value="AXQ68686.1"/>
    <property type="molecule type" value="Genomic_DNA"/>
</dbReference>
<dbReference type="Proteomes" id="UP000259026">
    <property type="component" value="Segment"/>
</dbReference>
<gene>
    <name evidence="2" type="ORF">CcrPW_gp147</name>
</gene>
<evidence type="ECO:0000313" key="2">
    <source>
        <dbReference type="EMBL" id="AXQ68686.1"/>
    </source>
</evidence>
<reference evidence="2 3" key="2">
    <citation type="submission" date="2018-09" db="EMBL/GenBank/DDBJ databases">
        <title>Giant CbK-like Caulobacter bacteriophages have genetically divergent genomes.</title>
        <authorList>
            <person name="Wilson K."/>
            <person name="Ely B."/>
        </authorList>
    </citation>
    <scope>NUCLEOTIDE SEQUENCE [LARGE SCALE GENOMIC DNA]</scope>
</reference>
<name>A0A385EAC3_9CAUD</name>
<feature type="region of interest" description="Disordered" evidence="1">
    <location>
        <begin position="1"/>
        <end position="25"/>
    </location>
</feature>
<accession>A0A385EAC3</accession>
<evidence type="ECO:0000313" key="3">
    <source>
        <dbReference type="Proteomes" id="UP000259026"/>
    </source>
</evidence>
<keyword evidence="3" id="KW-1185">Reference proteome</keyword>